<keyword evidence="4" id="KW-0227">DNA damage</keyword>
<dbReference type="Pfam" id="PF13361">
    <property type="entry name" value="UvrD_C"/>
    <property type="match status" value="1"/>
</dbReference>
<evidence type="ECO:0000313" key="19">
    <source>
        <dbReference type="EMBL" id="MBF6355088.1"/>
    </source>
</evidence>
<evidence type="ECO:0000256" key="16">
    <source>
        <dbReference type="SAM" id="MobiDB-lite"/>
    </source>
</evidence>
<dbReference type="Pfam" id="PF12705">
    <property type="entry name" value="PDDEXK_1"/>
    <property type="match status" value="1"/>
</dbReference>
<keyword evidence="20" id="KW-1185">Reference proteome</keyword>
<evidence type="ECO:0000256" key="14">
    <source>
        <dbReference type="ARBA" id="ARBA00048988"/>
    </source>
</evidence>
<keyword evidence="3 15" id="KW-0547">Nucleotide-binding</keyword>
<evidence type="ECO:0000256" key="12">
    <source>
        <dbReference type="ARBA" id="ARBA00034617"/>
    </source>
</evidence>
<evidence type="ECO:0000256" key="9">
    <source>
        <dbReference type="ARBA" id="ARBA00023125"/>
    </source>
</evidence>
<keyword evidence="8 15" id="KW-0067">ATP-binding</keyword>
<feature type="region of interest" description="Disordered" evidence="16">
    <location>
        <begin position="674"/>
        <end position="724"/>
    </location>
</feature>
<organism evidence="19 20">
    <name type="scientific">Nocardia higoensis</name>
    <dbReference type="NCBI Taxonomy" id="228599"/>
    <lineage>
        <taxon>Bacteria</taxon>
        <taxon>Bacillati</taxon>
        <taxon>Actinomycetota</taxon>
        <taxon>Actinomycetes</taxon>
        <taxon>Mycobacteriales</taxon>
        <taxon>Nocardiaceae</taxon>
        <taxon>Nocardia</taxon>
    </lineage>
</organism>
<dbReference type="PROSITE" id="PS51198">
    <property type="entry name" value="UVRD_HELICASE_ATP_BIND"/>
    <property type="match status" value="1"/>
</dbReference>
<evidence type="ECO:0000259" key="17">
    <source>
        <dbReference type="PROSITE" id="PS51198"/>
    </source>
</evidence>
<evidence type="ECO:0000256" key="11">
    <source>
        <dbReference type="ARBA" id="ARBA00023235"/>
    </source>
</evidence>
<keyword evidence="9" id="KW-0238">DNA-binding</keyword>
<accession>A0ABS0D9D6</accession>
<comment type="catalytic activity">
    <reaction evidence="12">
        <text>Couples ATP hydrolysis with the unwinding of duplex DNA by translocating in the 3'-5' direction.</text>
        <dbReference type="EC" id="5.6.2.4"/>
    </reaction>
</comment>
<evidence type="ECO:0000256" key="6">
    <source>
        <dbReference type="ARBA" id="ARBA00022806"/>
    </source>
</evidence>
<feature type="region of interest" description="Disordered" evidence="16">
    <location>
        <begin position="591"/>
        <end position="653"/>
    </location>
</feature>
<feature type="region of interest" description="Disordered" evidence="16">
    <location>
        <begin position="521"/>
        <end position="549"/>
    </location>
</feature>
<keyword evidence="7" id="KW-0269">Exonuclease</keyword>
<dbReference type="GO" id="GO:0004386">
    <property type="term" value="F:helicase activity"/>
    <property type="evidence" value="ECO:0007669"/>
    <property type="project" value="UniProtKB-KW"/>
</dbReference>
<dbReference type="Gene3D" id="1.10.486.10">
    <property type="entry name" value="PCRA, domain 4"/>
    <property type="match status" value="1"/>
</dbReference>
<evidence type="ECO:0000259" key="18">
    <source>
        <dbReference type="PROSITE" id="PS51217"/>
    </source>
</evidence>
<comment type="caution">
    <text evidence="19">The sequence shown here is derived from an EMBL/GenBank/DDBJ whole genome shotgun (WGS) entry which is preliminary data.</text>
</comment>
<dbReference type="EMBL" id="JADLQN010000001">
    <property type="protein sequence ID" value="MBF6355088.1"/>
    <property type="molecule type" value="Genomic_DNA"/>
</dbReference>
<keyword evidence="10" id="KW-0234">DNA repair</keyword>
<dbReference type="InterPro" id="IPR027417">
    <property type="entry name" value="P-loop_NTPase"/>
</dbReference>
<dbReference type="InterPro" id="IPR000212">
    <property type="entry name" value="DNA_helicase_UvrD/REP"/>
</dbReference>
<dbReference type="SUPFAM" id="SSF52540">
    <property type="entry name" value="P-loop containing nucleoside triphosphate hydrolases"/>
    <property type="match status" value="1"/>
</dbReference>
<feature type="domain" description="UvrD-like helicase ATP-binding" evidence="17">
    <location>
        <begin position="29"/>
        <end position="346"/>
    </location>
</feature>
<evidence type="ECO:0000256" key="13">
    <source>
        <dbReference type="ARBA" id="ARBA00034808"/>
    </source>
</evidence>
<dbReference type="InterPro" id="IPR038726">
    <property type="entry name" value="PDDEXK_AddAB-type"/>
</dbReference>
<evidence type="ECO:0000256" key="2">
    <source>
        <dbReference type="ARBA" id="ARBA00022722"/>
    </source>
</evidence>
<dbReference type="Gene3D" id="3.90.320.10">
    <property type="match status" value="1"/>
</dbReference>
<dbReference type="EC" id="5.6.2.4" evidence="13"/>
<evidence type="ECO:0000256" key="10">
    <source>
        <dbReference type="ARBA" id="ARBA00023204"/>
    </source>
</evidence>
<evidence type="ECO:0000256" key="4">
    <source>
        <dbReference type="ARBA" id="ARBA00022763"/>
    </source>
</evidence>
<evidence type="ECO:0000256" key="8">
    <source>
        <dbReference type="ARBA" id="ARBA00022840"/>
    </source>
</evidence>
<feature type="domain" description="UvrD-like helicase C-terminal" evidence="18">
    <location>
        <begin position="335"/>
        <end position="868"/>
    </location>
</feature>
<dbReference type="PANTHER" id="PTHR11070:SF59">
    <property type="entry name" value="DNA 3'-5' HELICASE"/>
    <property type="match status" value="1"/>
</dbReference>
<protein>
    <recommendedName>
        <fullName evidence="13">DNA 3'-5' helicase</fullName>
        <ecNumber evidence="13">5.6.2.4</ecNumber>
    </recommendedName>
</protein>
<keyword evidence="5 15" id="KW-0378">Hydrolase</keyword>
<comment type="similarity">
    <text evidence="1">Belongs to the helicase family. UvrD subfamily.</text>
</comment>
<evidence type="ECO:0000256" key="15">
    <source>
        <dbReference type="PROSITE-ProRule" id="PRU00560"/>
    </source>
</evidence>
<feature type="binding site" evidence="15">
    <location>
        <begin position="50"/>
        <end position="57"/>
    </location>
    <ligand>
        <name>ATP</name>
        <dbReference type="ChEBI" id="CHEBI:30616"/>
    </ligand>
</feature>
<keyword evidence="6 15" id="KW-0347">Helicase</keyword>
<gene>
    <name evidence="19" type="ORF">IU449_11140</name>
</gene>
<evidence type="ECO:0000256" key="1">
    <source>
        <dbReference type="ARBA" id="ARBA00009922"/>
    </source>
</evidence>
<dbReference type="InterPro" id="IPR014017">
    <property type="entry name" value="DNA_helicase_UvrD-like_C"/>
</dbReference>
<dbReference type="InterPro" id="IPR011604">
    <property type="entry name" value="PDDEXK-like_dom_sf"/>
</dbReference>
<dbReference type="InterPro" id="IPR013986">
    <property type="entry name" value="DExx_box_DNA_helicase_dom_sf"/>
</dbReference>
<reference evidence="19 20" key="1">
    <citation type="submission" date="2020-10" db="EMBL/GenBank/DDBJ databases">
        <title>Identification of Nocardia species via Next-generation sequencing and recognition of intraspecies genetic diversity.</title>
        <authorList>
            <person name="Li P."/>
            <person name="Li P."/>
            <person name="Lu B."/>
        </authorList>
    </citation>
    <scope>NUCLEOTIDE SEQUENCE [LARGE SCALE GENOMIC DNA]</scope>
    <source>
        <strain evidence="19 20">BJ06-0143</strain>
    </source>
</reference>
<dbReference type="PANTHER" id="PTHR11070">
    <property type="entry name" value="UVRD / RECB / PCRA DNA HELICASE FAMILY MEMBER"/>
    <property type="match status" value="1"/>
</dbReference>
<keyword evidence="2" id="KW-0540">Nuclease</keyword>
<evidence type="ECO:0000256" key="7">
    <source>
        <dbReference type="ARBA" id="ARBA00022839"/>
    </source>
</evidence>
<dbReference type="Gene3D" id="1.10.10.160">
    <property type="match status" value="1"/>
</dbReference>
<dbReference type="Gene3D" id="3.40.50.300">
    <property type="entry name" value="P-loop containing nucleotide triphosphate hydrolases"/>
    <property type="match status" value="3"/>
</dbReference>
<comment type="catalytic activity">
    <reaction evidence="14">
        <text>ATP + H2O = ADP + phosphate + H(+)</text>
        <dbReference type="Rhea" id="RHEA:13065"/>
        <dbReference type="ChEBI" id="CHEBI:15377"/>
        <dbReference type="ChEBI" id="CHEBI:15378"/>
        <dbReference type="ChEBI" id="CHEBI:30616"/>
        <dbReference type="ChEBI" id="CHEBI:43474"/>
        <dbReference type="ChEBI" id="CHEBI:456216"/>
        <dbReference type="EC" id="5.6.2.4"/>
    </reaction>
</comment>
<dbReference type="InterPro" id="IPR014016">
    <property type="entry name" value="UvrD-like_ATP-bd"/>
</dbReference>
<keyword evidence="11" id="KW-0413">Isomerase</keyword>
<dbReference type="Pfam" id="PF00580">
    <property type="entry name" value="UvrD-helicase"/>
    <property type="match status" value="1"/>
</dbReference>
<evidence type="ECO:0000313" key="20">
    <source>
        <dbReference type="Proteomes" id="UP000707731"/>
    </source>
</evidence>
<proteinExistence type="inferred from homology"/>
<dbReference type="Proteomes" id="UP000707731">
    <property type="component" value="Unassembled WGS sequence"/>
</dbReference>
<evidence type="ECO:0000256" key="5">
    <source>
        <dbReference type="ARBA" id="ARBA00022801"/>
    </source>
</evidence>
<sequence>MRSDSAVRLVRRTVTPPGVRLWGAELRPLFEAIAGPPAPRPRWQPWQVLGGPGTGKTSLLVDLAAGRIAAGADPESVLVLTHAKNAAAAVRDAVTTRLSAGDPTTGGVPGASREPLVRTVHSYAFAVLRRHATAHGNPPPRLLTGAEQDAVLREMLRGDLTDIAAGAHGLWPQRLHPALGLDGFAQQLRDLMLRATERGLGPEDLERLGREHDREEWIAAGRFLRRYEQSLLLRWSVGVEAPEATAPALDAAELVGACLDALATDADLLADERARLRYLFVDDAQHLDPQAALLVRVVGAAAHTVVVAGDPDQAVFTFRGADPRFAADPGAPEERRIVLRDNHRSASGIGLVTHRIAATLPGSAPHRVAPGSTAPAESGAVRVRVLGTPAKEAALIADHLRRAHLTGGVPWSRMAVIVRSVPLSLAPLRRALLAAGVPVRQPTLDAPLARRRGAAWMLLALRALLAADRPGAQSVAVFSAEDALDLLAGPLGGADQITLRRLRRGIRRTLPTLWQVTESVDSDGEPAYGDGEPAYGEERSACDTGGSAADATTDADMVAVRETVGGPVVFDAPTALVGRAAADTDADARQVAGGAVRIDHPATATARPRPRDGSAANSSNTRGVPDAAPGEATWSTGTDREGDDETIGQIPLTEDSQWRAVDAYWGLEVDETADDSARGSGLRPKSFEQADPQVPGRLSGGVDSRALGADSSVGAEVEQPPLADQSSAEVLRGLLVGGGDRALLDGLTDVEAAPLRRVLHALDRARAARERGASLEDVLWALWTASRLERRWVAQSERGGAVGMQADRDLDAAVGLFDAAAAYVDRLPRAGIEGFVDYISQQEIPHDSRPLTPPAEEVALLSAHAAAGREWDVVAVAGVQEGIWPNTRPRGTLLHTEELVDLLAGVGGAGEFVSRSAPILAEERRLLLVACGRARRSLLVTAVESVTGDRDLVPSRFLTELLGRTEDSEPGVLPVVDPGRALVMHALVAELRGVVCDPDAEPARRRRAAHQLARLAAAGVPGSAPEEWYGTAELSSTDPLWEDDEAAVALSPSTVELLRTCPLRWALERHGGTDGNNPHAVKGSLVHTLVQALAGRVPVDEVRAALDKTWRAVDPGDGWHSRQERRRTEAMLETFMAWVRNTRGELTQAGVEVAVDCVLPARSSDERPVRIRGRVDRLERDEQGRFVIIDVKTGKNPISKQAAADHAQLATYQVAAASGALDGETTGEAGDSHAAGALGEPGGARLVYVAKSHKTEGATQRLQDPLDEKSLGDWRDTIHDAAAATKGPSYLAMRNDGCRHCSVAGSCPVQDAGRQVTDE</sequence>
<name>A0ABS0D9D6_9NOCA</name>
<dbReference type="PROSITE" id="PS51217">
    <property type="entry name" value="UVRD_HELICASE_CTER"/>
    <property type="match status" value="1"/>
</dbReference>
<evidence type="ECO:0000256" key="3">
    <source>
        <dbReference type="ARBA" id="ARBA00022741"/>
    </source>
</evidence>